<dbReference type="PANTHER" id="PTHR31140">
    <property type="entry name" value="B3 DOMAIN-CONTAINING TRANSCRIPTION FACTOR ABI3"/>
    <property type="match status" value="1"/>
</dbReference>
<dbReference type="InterPro" id="IPR015300">
    <property type="entry name" value="DNA-bd_pseudobarrel_sf"/>
</dbReference>
<evidence type="ECO:0000259" key="6">
    <source>
        <dbReference type="PROSITE" id="PS50863"/>
    </source>
</evidence>
<dbReference type="Pfam" id="PF02362">
    <property type="entry name" value="B3"/>
    <property type="match status" value="1"/>
</dbReference>
<organism evidence="7 8">
    <name type="scientific">Jatropha curcas</name>
    <name type="common">Barbados nut</name>
    <dbReference type="NCBI Taxonomy" id="180498"/>
    <lineage>
        <taxon>Eukaryota</taxon>
        <taxon>Viridiplantae</taxon>
        <taxon>Streptophyta</taxon>
        <taxon>Embryophyta</taxon>
        <taxon>Tracheophyta</taxon>
        <taxon>Spermatophyta</taxon>
        <taxon>Magnoliopsida</taxon>
        <taxon>eudicotyledons</taxon>
        <taxon>Gunneridae</taxon>
        <taxon>Pentapetalae</taxon>
        <taxon>rosids</taxon>
        <taxon>fabids</taxon>
        <taxon>Malpighiales</taxon>
        <taxon>Euphorbiaceae</taxon>
        <taxon>Crotonoideae</taxon>
        <taxon>Jatropheae</taxon>
        <taxon>Jatropha</taxon>
    </lineage>
</organism>
<protein>
    <recommendedName>
        <fullName evidence="6">TF-B3 domain-containing protein</fullName>
    </recommendedName>
</protein>
<evidence type="ECO:0000256" key="2">
    <source>
        <dbReference type="ARBA" id="ARBA00023015"/>
    </source>
</evidence>
<dbReference type="PANTHER" id="PTHR31140:SF145">
    <property type="entry name" value="TF-B3 DOMAIN-CONTAINING PROTEIN"/>
    <property type="match status" value="1"/>
</dbReference>
<keyword evidence="4" id="KW-0804">Transcription</keyword>
<keyword evidence="2" id="KW-0805">Transcription regulation</keyword>
<name>A0A067LD35_JATCU</name>
<evidence type="ECO:0000256" key="3">
    <source>
        <dbReference type="ARBA" id="ARBA00023125"/>
    </source>
</evidence>
<evidence type="ECO:0000256" key="4">
    <source>
        <dbReference type="ARBA" id="ARBA00023163"/>
    </source>
</evidence>
<dbReference type="InterPro" id="IPR044800">
    <property type="entry name" value="LEC2-like"/>
</dbReference>
<proteinExistence type="predicted"/>
<dbReference type="GO" id="GO:0003700">
    <property type="term" value="F:DNA-binding transcription factor activity"/>
    <property type="evidence" value="ECO:0007669"/>
    <property type="project" value="InterPro"/>
</dbReference>
<dbReference type="CDD" id="cd10017">
    <property type="entry name" value="B3_DNA"/>
    <property type="match status" value="1"/>
</dbReference>
<dbReference type="GO" id="GO:0005634">
    <property type="term" value="C:nucleus"/>
    <property type="evidence" value="ECO:0007669"/>
    <property type="project" value="UniProtKB-SubCell"/>
</dbReference>
<evidence type="ECO:0000256" key="1">
    <source>
        <dbReference type="ARBA" id="ARBA00004123"/>
    </source>
</evidence>
<keyword evidence="5" id="KW-0539">Nucleus</keyword>
<dbReference type="GO" id="GO:0003677">
    <property type="term" value="F:DNA binding"/>
    <property type="evidence" value="ECO:0007669"/>
    <property type="project" value="UniProtKB-KW"/>
</dbReference>
<feature type="domain" description="TF-B3" evidence="6">
    <location>
        <begin position="100"/>
        <end position="167"/>
    </location>
</feature>
<gene>
    <name evidence="7" type="ORF">JCGZ_00207</name>
</gene>
<keyword evidence="3" id="KW-0238">DNA-binding</keyword>
<evidence type="ECO:0000313" key="8">
    <source>
        <dbReference type="Proteomes" id="UP000027138"/>
    </source>
</evidence>
<dbReference type="AlphaFoldDB" id="A0A067LD35"/>
<keyword evidence="8" id="KW-1185">Reference proteome</keyword>
<reference evidence="7 8" key="1">
    <citation type="journal article" date="2014" name="PLoS ONE">
        <title>Global Analysis of Gene Expression Profiles in Physic Nut (Jatropha curcas L.) Seedlings Exposed to Salt Stress.</title>
        <authorList>
            <person name="Zhang L."/>
            <person name="Zhang C."/>
            <person name="Wu P."/>
            <person name="Chen Y."/>
            <person name="Li M."/>
            <person name="Jiang H."/>
            <person name="Wu G."/>
        </authorList>
    </citation>
    <scope>NUCLEOTIDE SEQUENCE [LARGE SCALE GENOMIC DNA]</scope>
    <source>
        <strain evidence="8">cv. GZQX0401</strain>
        <tissue evidence="7">Young leaves</tissue>
    </source>
</reference>
<dbReference type="InterPro" id="IPR003340">
    <property type="entry name" value="B3_DNA-bd"/>
</dbReference>
<evidence type="ECO:0000313" key="7">
    <source>
        <dbReference type="EMBL" id="KDP42410.1"/>
    </source>
</evidence>
<comment type="subcellular location">
    <subcellularLocation>
        <location evidence="1">Nucleus</location>
    </subcellularLocation>
</comment>
<evidence type="ECO:0000256" key="5">
    <source>
        <dbReference type="ARBA" id="ARBA00023242"/>
    </source>
</evidence>
<dbReference type="Proteomes" id="UP000027138">
    <property type="component" value="Unassembled WGS sequence"/>
</dbReference>
<dbReference type="SUPFAM" id="SSF101936">
    <property type="entry name" value="DNA-binding pseudobarrel domain"/>
    <property type="match status" value="2"/>
</dbReference>
<dbReference type="PROSITE" id="PS50863">
    <property type="entry name" value="B3"/>
    <property type="match status" value="1"/>
</dbReference>
<dbReference type="Gene3D" id="2.40.330.10">
    <property type="entry name" value="DNA-binding pseudobarrel domain"/>
    <property type="match status" value="2"/>
</dbReference>
<sequence length="189" mass="22651">MARQLLFSKILTKTDIETQLSIFTREQLPFEEGQLVNMHVYDDSDYEWIFPCTFQEDENVGRCLSIGWLEFARRKNLRDGDQIFIYEEVMSDNHRLVFDLKVKDIKGELWKFRFKCRKGIYQKPVLSKGWLQFVHNKDLRVGDKVVFYKKEEEAAKGVFHYKIEVKRKILRLMGQDIWVDVENLNLYGV</sequence>
<dbReference type="OrthoDB" id="810485at2759"/>
<accession>A0A067LD35</accession>
<dbReference type="EMBL" id="KK914298">
    <property type="protein sequence ID" value="KDP42410.1"/>
    <property type="molecule type" value="Genomic_DNA"/>
</dbReference>